<name>A0A4C1ZE64_EUMVA</name>
<dbReference type="AlphaFoldDB" id="A0A4C1ZE64"/>
<proteinExistence type="predicted"/>
<keyword evidence="2" id="KW-1185">Reference proteome</keyword>
<organism evidence="1 2">
    <name type="scientific">Eumeta variegata</name>
    <name type="common">Bagworm moth</name>
    <name type="synonym">Eumeta japonica</name>
    <dbReference type="NCBI Taxonomy" id="151549"/>
    <lineage>
        <taxon>Eukaryota</taxon>
        <taxon>Metazoa</taxon>
        <taxon>Ecdysozoa</taxon>
        <taxon>Arthropoda</taxon>
        <taxon>Hexapoda</taxon>
        <taxon>Insecta</taxon>
        <taxon>Pterygota</taxon>
        <taxon>Neoptera</taxon>
        <taxon>Endopterygota</taxon>
        <taxon>Lepidoptera</taxon>
        <taxon>Glossata</taxon>
        <taxon>Ditrysia</taxon>
        <taxon>Tineoidea</taxon>
        <taxon>Psychidae</taxon>
        <taxon>Oiketicinae</taxon>
        <taxon>Eumeta</taxon>
    </lineage>
</organism>
<sequence>MVLMVFSVSGTMTEISASPVAARRAPADAAARAQFIVEPRTRVRWMAAIVLCYYSRGLTASSGDRAVFKNLQSFV</sequence>
<evidence type="ECO:0000313" key="2">
    <source>
        <dbReference type="Proteomes" id="UP000299102"/>
    </source>
</evidence>
<protein>
    <submittedName>
        <fullName evidence="1">Uncharacterized protein</fullName>
    </submittedName>
</protein>
<reference evidence="1 2" key="1">
    <citation type="journal article" date="2019" name="Commun. Biol.">
        <title>The bagworm genome reveals a unique fibroin gene that provides high tensile strength.</title>
        <authorList>
            <person name="Kono N."/>
            <person name="Nakamura H."/>
            <person name="Ohtoshi R."/>
            <person name="Tomita M."/>
            <person name="Numata K."/>
            <person name="Arakawa K."/>
        </authorList>
    </citation>
    <scope>NUCLEOTIDE SEQUENCE [LARGE SCALE GENOMIC DNA]</scope>
</reference>
<gene>
    <name evidence="1" type="ORF">EVAR_55845_1</name>
</gene>
<dbReference type="Proteomes" id="UP000299102">
    <property type="component" value="Unassembled WGS sequence"/>
</dbReference>
<comment type="caution">
    <text evidence="1">The sequence shown here is derived from an EMBL/GenBank/DDBJ whole genome shotgun (WGS) entry which is preliminary data.</text>
</comment>
<dbReference type="EMBL" id="BGZK01001704">
    <property type="protein sequence ID" value="GBP84885.1"/>
    <property type="molecule type" value="Genomic_DNA"/>
</dbReference>
<accession>A0A4C1ZE64</accession>
<evidence type="ECO:0000313" key="1">
    <source>
        <dbReference type="EMBL" id="GBP84885.1"/>
    </source>
</evidence>